<dbReference type="EMBL" id="MN739360">
    <property type="protein sequence ID" value="QHT00868.1"/>
    <property type="molecule type" value="Genomic_DNA"/>
</dbReference>
<reference evidence="1" key="1">
    <citation type="journal article" date="2020" name="Nature">
        <title>Giant virus diversity and host interactions through global metagenomics.</title>
        <authorList>
            <person name="Schulz F."/>
            <person name="Roux S."/>
            <person name="Paez-Espino D."/>
            <person name="Jungbluth S."/>
            <person name="Walsh D.A."/>
            <person name="Denef V.J."/>
            <person name="McMahon K.D."/>
            <person name="Konstantinidis K.T."/>
            <person name="Eloe-Fadrosh E.A."/>
            <person name="Kyrpides N.C."/>
            <person name="Woyke T."/>
        </authorList>
    </citation>
    <scope>NUCLEOTIDE SEQUENCE</scope>
    <source>
        <strain evidence="1">GVMAG-M-3300020192-26</strain>
    </source>
</reference>
<evidence type="ECO:0000313" key="1">
    <source>
        <dbReference type="EMBL" id="QHT00868.1"/>
    </source>
</evidence>
<proteinExistence type="predicted"/>
<organism evidence="1">
    <name type="scientific">viral metagenome</name>
    <dbReference type="NCBI Taxonomy" id="1070528"/>
    <lineage>
        <taxon>unclassified sequences</taxon>
        <taxon>metagenomes</taxon>
        <taxon>organismal metagenomes</taxon>
    </lineage>
</organism>
<protein>
    <submittedName>
        <fullName evidence="1">Uncharacterized protein</fullName>
    </submittedName>
</protein>
<accession>A0A6C0C8F7</accession>
<sequence>MITLFLLLAFAILGVKSQITSNPCGYDRTNLLLESSSVDVCASITLKRNCVLANVLNPSATGGSSKKCLWNGNTLTCYTETGAVSNCYPSCFSNNRQYATGVLCSSFNSSTCNSKYVYSNGDYYVCILDNSGACIPKQCDYTCTGPYQPVSTCAGKNQYECPDYYYNSGSVSYNCKVSGSSCVQGARCFPGCDGIAYTTNCSSYNYDGWQCISHYKITGGSGSERINCEYNPVTALCSTGSQYCSLPNTASCTGTYRGLVPCSSLVTATACEPAYVLDGTIRQCHWNYGSGKCNDGDPCN</sequence>
<name>A0A6C0C8F7_9ZZZZ</name>
<dbReference type="AlphaFoldDB" id="A0A6C0C8F7"/>